<proteinExistence type="predicted"/>
<feature type="transmembrane region" description="Helical" evidence="1">
    <location>
        <begin position="47"/>
        <end position="66"/>
    </location>
</feature>
<keyword evidence="3" id="KW-1185">Reference proteome</keyword>
<evidence type="ECO:0008006" key="4">
    <source>
        <dbReference type="Google" id="ProtNLM"/>
    </source>
</evidence>
<gene>
    <name evidence="2" type="ORF">BpHYR1_002196</name>
</gene>
<keyword evidence="1" id="KW-1133">Transmembrane helix</keyword>
<comment type="caution">
    <text evidence="2">The sequence shown here is derived from an EMBL/GenBank/DDBJ whole genome shotgun (WGS) entry which is preliminary data.</text>
</comment>
<name>A0A3M7R2B7_BRAPC</name>
<keyword evidence="1" id="KW-0472">Membrane</keyword>
<evidence type="ECO:0000313" key="2">
    <source>
        <dbReference type="EMBL" id="RNA17501.1"/>
    </source>
</evidence>
<reference evidence="2 3" key="1">
    <citation type="journal article" date="2018" name="Sci. Rep.">
        <title>Genomic signatures of local adaptation to the degree of environmental predictability in rotifers.</title>
        <authorList>
            <person name="Franch-Gras L."/>
            <person name="Hahn C."/>
            <person name="Garcia-Roger E.M."/>
            <person name="Carmona M.J."/>
            <person name="Serra M."/>
            <person name="Gomez A."/>
        </authorList>
    </citation>
    <scope>NUCLEOTIDE SEQUENCE [LARGE SCALE GENOMIC DNA]</scope>
    <source>
        <strain evidence="2">HYR1</strain>
    </source>
</reference>
<feature type="transmembrane region" description="Helical" evidence="1">
    <location>
        <begin position="268"/>
        <end position="286"/>
    </location>
</feature>
<evidence type="ECO:0000313" key="3">
    <source>
        <dbReference type="Proteomes" id="UP000276133"/>
    </source>
</evidence>
<evidence type="ECO:0000256" key="1">
    <source>
        <dbReference type="SAM" id="Phobius"/>
    </source>
</evidence>
<dbReference type="Proteomes" id="UP000276133">
    <property type="component" value="Unassembled WGS sequence"/>
</dbReference>
<keyword evidence="1" id="KW-0812">Transmembrane</keyword>
<accession>A0A3M7R2B7</accession>
<sequence>MIRCTNARLLNECCFIAFRRRYRASLSWSRFVCIFTARFGVLRTITIQLYLLIILSSTFNSFYLSLRNTMQIPFFAFSFLGFSGELHKITYELEMYKNNLYPIYKYSCVLFIQIKSYNESSSVNEWSKDNPVQLKKTLNRQGEILKFFNKKLFKYLNNKLIKKDIYFKSSNIFTQKKFMEESTKQDMSKLELKSDYMFKEYVKNGRIYDNINQMRNLYNNEEFYYDYGEYYYDQNQYENDYIDIGDDFSEINNQNSIKQQLSKQKNYMFMYNALILGSFSSIKIFFEKNYNSLLTTISAFMKFV</sequence>
<dbReference type="EMBL" id="REGN01004442">
    <property type="protein sequence ID" value="RNA17501.1"/>
    <property type="molecule type" value="Genomic_DNA"/>
</dbReference>
<protein>
    <recommendedName>
        <fullName evidence="4">Transmembrane protein</fullName>
    </recommendedName>
</protein>
<organism evidence="2 3">
    <name type="scientific">Brachionus plicatilis</name>
    <name type="common">Marine rotifer</name>
    <name type="synonym">Brachionus muelleri</name>
    <dbReference type="NCBI Taxonomy" id="10195"/>
    <lineage>
        <taxon>Eukaryota</taxon>
        <taxon>Metazoa</taxon>
        <taxon>Spiralia</taxon>
        <taxon>Gnathifera</taxon>
        <taxon>Rotifera</taxon>
        <taxon>Eurotatoria</taxon>
        <taxon>Monogononta</taxon>
        <taxon>Pseudotrocha</taxon>
        <taxon>Ploima</taxon>
        <taxon>Brachionidae</taxon>
        <taxon>Brachionus</taxon>
    </lineage>
</organism>
<dbReference type="AlphaFoldDB" id="A0A3M7R2B7"/>